<evidence type="ECO:0000313" key="4">
    <source>
        <dbReference type="WBParaSite" id="MhA1_Contig161.frz3.gene5"/>
    </source>
</evidence>
<dbReference type="GO" id="GO:0030544">
    <property type="term" value="F:Hsp70 protein binding"/>
    <property type="evidence" value="ECO:0007669"/>
    <property type="project" value="TreeGrafter"/>
</dbReference>
<organism evidence="3 4">
    <name type="scientific">Meloidogyne hapla</name>
    <name type="common">Root-knot nematode worm</name>
    <dbReference type="NCBI Taxonomy" id="6305"/>
    <lineage>
        <taxon>Eukaryota</taxon>
        <taxon>Metazoa</taxon>
        <taxon>Ecdysozoa</taxon>
        <taxon>Nematoda</taxon>
        <taxon>Chromadorea</taxon>
        <taxon>Rhabditida</taxon>
        <taxon>Tylenchina</taxon>
        <taxon>Tylenchomorpha</taxon>
        <taxon>Tylenchoidea</taxon>
        <taxon>Meloidogynidae</taxon>
        <taxon>Meloidogyninae</taxon>
        <taxon>Meloidogyne</taxon>
    </lineage>
</organism>
<dbReference type="InterPro" id="IPR036869">
    <property type="entry name" value="J_dom_sf"/>
</dbReference>
<dbReference type="AlphaFoldDB" id="A0A1I8B7S3"/>
<dbReference type="GO" id="GO:0071218">
    <property type="term" value="P:cellular response to misfolded protein"/>
    <property type="evidence" value="ECO:0007669"/>
    <property type="project" value="TreeGrafter"/>
</dbReference>
<dbReference type="GO" id="GO:0005789">
    <property type="term" value="C:endoplasmic reticulum membrane"/>
    <property type="evidence" value="ECO:0007669"/>
    <property type="project" value="TreeGrafter"/>
</dbReference>
<dbReference type="PROSITE" id="PS50076">
    <property type="entry name" value="DNAJ_2"/>
    <property type="match status" value="1"/>
</dbReference>
<feature type="compositionally biased region" description="Polar residues" evidence="1">
    <location>
        <begin position="82"/>
        <end position="93"/>
    </location>
</feature>
<dbReference type="Pfam" id="PF00226">
    <property type="entry name" value="DnaJ"/>
    <property type="match status" value="1"/>
</dbReference>
<dbReference type="Gene3D" id="1.10.287.110">
    <property type="entry name" value="DnaJ domain"/>
    <property type="match status" value="1"/>
</dbReference>
<accession>A0A1I8B7S3</accession>
<feature type="compositionally biased region" description="Polar residues" evidence="1">
    <location>
        <begin position="107"/>
        <end position="121"/>
    </location>
</feature>
<reference evidence="4" key="1">
    <citation type="submission" date="2016-11" db="UniProtKB">
        <authorList>
            <consortium name="WormBaseParasite"/>
        </authorList>
    </citation>
    <scope>IDENTIFICATION</scope>
</reference>
<dbReference type="InterPro" id="IPR051100">
    <property type="entry name" value="DnaJ_subfamily_B/C"/>
</dbReference>
<feature type="compositionally biased region" description="Low complexity" evidence="1">
    <location>
        <begin position="94"/>
        <end position="106"/>
    </location>
</feature>
<dbReference type="Proteomes" id="UP000095281">
    <property type="component" value="Unplaced"/>
</dbReference>
<dbReference type="PANTHER" id="PTHR43908:SF3">
    <property type="entry name" value="AT29763P-RELATED"/>
    <property type="match status" value="1"/>
</dbReference>
<dbReference type="PANTHER" id="PTHR43908">
    <property type="entry name" value="AT29763P-RELATED"/>
    <property type="match status" value="1"/>
</dbReference>
<evidence type="ECO:0000259" key="2">
    <source>
        <dbReference type="PROSITE" id="PS50076"/>
    </source>
</evidence>
<feature type="region of interest" description="Disordered" evidence="1">
    <location>
        <begin position="70"/>
        <end position="121"/>
    </location>
</feature>
<dbReference type="WBParaSite" id="MhA1_Contig161.frz3.gene5">
    <property type="protein sequence ID" value="MhA1_Contig161.frz3.gene5"/>
    <property type="gene ID" value="MhA1_Contig161.frz3.gene5"/>
</dbReference>
<evidence type="ECO:0000256" key="1">
    <source>
        <dbReference type="SAM" id="MobiDB-lite"/>
    </source>
</evidence>
<dbReference type="PRINTS" id="PR00625">
    <property type="entry name" value="JDOMAIN"/>
</dbReference>
<sequence>MINKSITNYYEKFNIPKKASEEVIKKLLKDLLLINHPDKNKNDLNATEITKELNAAKDILLDNEKRRRYDRELEGKKRKNESTNNKGSSQNRANSSSGTSYGQSNSKTYGTQWNNTNFGSSSQGRSSTFNFGRSYSSNFGTYTFFGSPGTFFYSTSGGCSSGGSSINSSENNVKIFIFSAKILVQNKNEVKETTALNINGATNKIKIYGNNIHIQHVISGHIDKIKAKSVRIELNSGSNVFSTTKNEYKFSEKFKKLKPTGHIKSINGATNIIEMHIENVQGYNNIKINGASNIIKIYGQ</sequence>
<dbReference type="SUPFAM" id="SSF46565">
    <property type="entry name" value="Chaperone J-domain"/>
    <property type="match status" value="1"/>
</dbReference>
<dbReference type="SMART" id="SM00271">
    <property type="entry name" value="DnaJ"/>
    <property type="match status" value="1"/>
</dbReference>
<protein>
    <submittedName>
        <fullName evidence="4">J domain-containing protein</fullName>
    </submittedName>
</protein>
<feature type="domain" description="J" evidence="2">
    <location>
        <begin position="8"/>
        <end position="73"/>
    </location>
</feature>
<evidence type="ECO:0000313" key="3">
    <source>
        <dbReference type="Proteomes" id="UP000095281"/>
    </source>
</evidence>
<proteinExistence type="predicted"/>
<dbReference type="CDD" id="cd06257">
    <property type="entry name" value="DnaJ"/>
    <property type="match status" value="1"/>
</dbReference>
<keyword evidence="3" id="KW-1185">Reference proteome</keyword>
<dbReference type="InterPro" id="IPR001623">
    <property type="entry name" value="DnaJ_domain"/>
</dbReference>
<name>A0A1I8B7S3_MELHA</name>